<dbReference type="PRINTS" id="PR00080">
    <property type="entry name" value="SDRFAMILY"/>
</dbReference>
<dbReference type="NCBIfam" id="NF005559">
    <property type="entry name" value="PRK07231.1"/>
    <property type="match status" value="1"/>
</dbReference>
<reference evidence="2" key="1">
    <citation type="submission" date="2022-05" db="EMBL/GenBank/DDBJ databases">
        <authorList>
            <person name="Jo J.-H."/>
            <person name="Im W.-T."/>
        </authorList>
    </citation>
    <scope>NUCLEOTIDE SEQUENCE</scope>
    <source>
        <strain evidence="2">SE158</strain>
    </source>
</reference>
<organism evidence="2 3">
    <name type="scientific">Sphingomonas alba</name>
    <dbReference type="NCBI Taxonomy" id="2908208"/>
    <lineage>
        <taxon>Bacteria</taxon>
        <taxon>Pseudomonadati</taxon>
        <taxon>Pseudomonadota</taxon>
        <taxon>Alphaproteobacteria</taxon>
        <taxon>Sphingomonadales</taxon>
        <taxon>Sphingomonadaceae</taxon>
        <taxon>Sphingomonas</taxon>
    </lineage>
</organism>
<comment type="caution">
    <text evidence="2">The sequence shown here is derived from an EMBL/GenBank/DDBJ whole genome shotgun (WGS) entry which is preliminary data.</text>
</comment>
<accession>A0ABT0RKQ0</accession>
<dbReference type="InterPro" id="IPR036291">
    <property type="entry name" value="NAD(P)-bd_dom_sf"/>
</dbReference>
<protein>
    <submittedName>
        <fullName evidence="2">SDR family oxidoreductase</fullName>
    </submittedName>
</protein>
<dbReference type="PANTHER" id="PTHR43943:SF2">
    <property type="entry name" value="DEHYDROGENASE_REDUCTASE 4"/>
    <property type="match status" value="1"/>
</dbReference>
<dbReference type="CDD" id="cd05233">
    <property type="entry name" value="SDR_c"/>
    <property type="match status" value="1"/>
</dbReference>
<evidence type="ECO:0000256" key="1">
    <source>
        <dbReference type="ARBA" id="ARBA00006484"/>
    </source>
</evidence>
<dbReference type="Gene3D" id="3.40.50.720">
    <property type="entry name" value="NAD(P)-binding Rossmann-like Domain"/>
    <property type="match status" value="1"/>
</dbReference>
<dbReference type="SUPFAM" id="SSF51735">
    <property type="entry name" value="NAD(P)-binding Rossmann-fold domains"/>
    <property type="match status" value="1"/>
</dbReference>
<dbReference type="Proteomes" id="UP001165363">
    <property type="component" value="Unassembled WGS sequence"/>
</dbReference>
<dbReference type="PANTHER" id="PTHR43943">
    <property type="entry name" value="DEHYDROGENASE/REDUCTASE (SDR FAMILY) MEMBER 4"/>
    <property type="match status" value="1"/>
</dbReference>
<sequence length="259" mass="26985">MSHLFDLTGKVAIVTGSSRGIGRAIAEGLAHHGAMVVISSRKQDACEDVAKAINDAHGEERAIAIAASISDKQALQALVDETKQRLGKIDILVCNAASNPYYGPMGGITDDQFRKILDNNVIANHWLVQMAAPDMLERGDGSIIIVSSVGGLTSSAVIGAYNISKAADLQLVRNLAAEFGPKGVRVNAIAPGLVRTDFARALWENPEILKRVTSVAALKRIGEPKELAGAAIFLASGAASFVTGQTLIVDGGSTFGAGL</sequence>
<dbReference type="InterPro" id="IPR002347">
    <property type="entry name" value="SDR_fam"/>
</dbReference>
<comment type="similarity">
    <text evidence="1">Belongs to the short-chain dehydrogenases/reductases (SDR) family.</text>
</comment>
<evidence type="ECO:0000313" key="3">
    <source>
        <dbReference type="Proteomes" id="UP001165363"/>
    </source>
</evidence>
<dbReference type="RefSeq" id="WP_249847165.1">
    <property type="nucleotide sequence ID" value="NZ_JAMGBD010000001.1"/>
</dbReference>
<gene>
    <name evidence="2" type="ORF">LZ536_04825</name>
</gene>
<dbReference type="InterPro" id="IPR020904">
    <property type="entry name" value="Sc_DH/Rdtase_CS"/>
</dbReference>
<dbReference type="Pfam" id="PF13561">
    <property type="entry name" value="adh_short_C2"/>
    <property type="match status" value="1"/>
</dbReference>
<keyword evidence="3" id="KW-1185">Reference proteome</keyword>
<proteinExistence type="inferred from homology"/>
<dbReference type="EMBL" id="JAMGBD010000001">
    <property type="protein sequence ID" value="MCL6683226.1"/>
    <property type="molecule type" value="Genomic_DNA"/>
</dbReference>
<evidence type="ECO:0000313" key="2">
    <source>
        <dbReference type="EMBL" id="MCL6683226.1"/>
    </source>
</evidence>
<name>A0ABT0RKQ0_9SPHN</name>
<dbReference type="PRINTS" id="PR00081">
    <property type="entry name" value="GDHRDH"/>
</dbReference>
<dbReference type="PROSITE" id="PS00061">
    <property type="entry name" value="ADH_SHORT"/>
    <property type="match status" value="1"/>
</dbReference>